<feature type="transmembrane region" description="Helical" evidence="1">
    <location>
        <begin position="36"/>
        <end position="58"/>
    </location>
</feature>
<gene>
    <name evidence="2" type="ORF">J2X21_004464</name>
</gene>
<keyword evidence="1" id="KW-0812">Transmembrane</keyword>
<dbReference type="RefSeq" id="WP_310332271.1">
    <property type="nucleotide sequence ID" value="NZ_JAVDXV010000009.1"/>
</dbReference>
<evidence type="ECO:0000313" key="2">
    <source>
        <dbReference type="EMBL" id="MDR7335299.1"/>
    </source>
</evidence>
<dbReference type="EMBL" id="JAVDXV010000009">
    <property type="protein sequence ID" value="MDR7335299.1"/>
    <property type="molecule type" value="Genomic_DNA"/>
</dbReference>
<feature type="transmembrane region" description="Helical" evidence="1">
    <location>
        <begin position="79"/>
        <end position="99"/>
    </location>
</feature>
<sequence length="100" mass="10686">MKPPSPWPPLLTALTIWFAHFMVCWAASELVWPQQRMANVVAWVATAIALLALGVHALRLRGLRAVGSLPGLHYRCSQGAAALATVAVAFSALPALLLMS</sequence>
<evidence type="ECO:0000313" key="3">
    <source>
        <dbReference type="Proteomes" id="UP001180825"/>
    </source>
</evidence>
<organism evidence="2 3">
    <name type="scientific">Roseateles asaccharophilus</name>
    <dbReference type="NCBI Taxonomy" id="582607"/>
    <lineage>
        <taxon>Bacteria</taxon>
        <taxon>Pseudomonadati</taxon>
        <taxon>Pseudomonadota</taxon>
        <taxon>Betaproteobacteria</taxon>
        <taxon>Burkholderiales</taxon>
        <taxon>Sphaerotilaceae</taxon>
        <taxon>Roseateles</taxon>
    </lineage>
</organism>
<reference evidence="2 3" key="1">
    <citation type="submission" date="2023-07" db="EMBL/GenBank/DDBJ databases">
        <title>Sorghum-associated microbial communities from plants grown in Nebraska, USA.</title>
        <authorList>
            <person name="Schachtman D."/>
        </authorList>
    </citation>
    <scope>NUCLEOTIDE SEQUENCE [LARGE SCALE GENOMIC DNA]</scope>
    <source>
        <strain evidence="2 3">BE316</strain>
    </source>
</reference>
<name>A0ABU2ADM2_9BURK</name>
<evidence type="ECO:0000256" key="1">
    <source>
        <dbReference type="SAM" id="Phobius"/>
    </source>
</evidence>
<keyword evidence="1" id="KW-0472">Membrane</keyword>
<protein>
    <submittedName>
        <fullName evidence="2">Uncharacterized membrane protein YidH (DUF202 family)</fullName>
    </submittedName>
</protein>
<proteinExistence type="predicted"/>
<dbReference type="Proteomes" id="UP001180825">
    <property type="component" value="Unassembled WGS sequence"/>
</dbReference>
<comment type="caution">
    <text evidence="2">The sequence shown here is derived from an EMBL/GenBank/DDBJ whole genome shotgun (WGS) entry which is preliminary data.</text>
</comment>
<keyword evidence="1" id="KW-1133">Transmembrane helix</keyword>
<keyword evidence="3" id="KW-1185">Reference proteome</keyword>
<accession>A0ABU2ADM2</accession>